<feature type="compositionally biased region" description="Basic and acidic residues" evidence="1">
    <location>
        <begin position="1"/>
        <end position="10"/>
    </location>
</feature>
<keyword evidence="3" id="KW-1185">Reference proteome</keyword>
<evidence type="ECO:0000313" key="3">
    <source>
        <dbReference type="Proteomes" id="UP000007875"/>
    </source>
</evidence>
<protein>
    <submittedName>
        <fullName evidence="2">Uncharacterized protein</fullName>
    </submittedName>
</protein>
<organism evidence="2 3">
    <name type="scientific">Ciona savignyi</name>
    <name type="common">Pacific transparent sea squirt</name>
    <dbReference type="NCBI Taxonomy" id="51511"/>
    <lineage>
        <taxon>Eukaryota</taxon>
        <taxon>Metazoa</taxon>
        <taxon>Chordata</taxon>
        <taxon>Tunicata</taxon>
        <taxon>Ascidiacea</taxon>
        <taxon>Phlebobranchia</taxon>
        <taxon>Cionidae</taxon>
        <taxon>Ciona</taxon>
    </lineage>
</organism>
<accession>H2Y6Y0</accession>
<dbReference type="Proteomes" id="UP000007875">
    <property type="component" value="Unassembled WGS sequence"/>
</dbReference>
<feature type="region of interest" description="Disordered" evidence="1">
    <location>
        <begin position="1"/>
        <end position="43"/>
    </location>
</feature>
<feature type="compositionally biased region" description="Basic and acidic residues" evidence="1">
    <location>
        <begin position="20"/>
        <end position="33"/>
    </location>
</feature>
<reference evidence="2" key="3">
    <citation type="submission" date="2025-09" db="UniProtKB">
        <authorList>
            <consortium name="Ensembl"/>
        </authorList>
    </citation>
    <scope>IDENTIFICATION</scope>
</reference>
<reference evidence="3" key="1">
    <citation type="submission" date="2003-08" db="EMBL/GenBank/DDBJ databases">
        <authorList>
            <person name="Birren B."/>
            <person name="Nusbaum C."/>
            <person name="Abebe A."/>
            <person name="Abouelleil A."/>
            <person name="Adekoya E."/>
            <person name="Ait-zahra M."/>
            <person name="Allen N."/>
            <person name="Allen T."/>
            <person name="An P."/>
            <person name="Anderson M."/>
            <person name="Anderson S."/>
            <person name="Arachchi H."/>
            <person name="Armbruster J."/>
            <person name="Bachantsang P."/>
            <person name="Baldwin J."/>
            <person name="Barry A."/>
            <person name="Bayul T."/>
            <person name="Blitshsteyn B."/>
            <person name="Bloom T."/>
            <person name="Blye J."/>
            <person name="Boguslavskiy L."/>
            <person name="Borowsky M."/>
            <person name="Boukhgalter B."/>
            <person name="Brunache A."/>
            <person name="Butler J."/>
            <person name="Calixte N."/>
            <person name="Calvo S."/>
            <person name="Camarata J."/>
            <person name="Campo K."/>
            <person name="Chang J."/>
            <person name="Cheshatsang Y."/>
            <person name="Citroen M."/>
            <person name="Collymore A."/>
            <person name="Considine T."/>
            <person name="Cook A."/>
            <person name="Cooke P."/>
            <person name="Corum B."/>
            <person name="Cuomo C."/>
            <person name="David R."/>
            <person name="Dawoe T."/>
            <person name="Degray S."/>
            <person name="Dodge S."/>
            <person name="Dooley K."/>
            <person name="Dorje P."/>
            <person name="Dorjee K."/>
            <person name="Dorris L."/>
            <person name="Duffey N."/>
            <person name="Dupes A."/>
            <person name="Elkins T."/>
            <person name="Engels R."/>
            <person name="Erickson J."/>
            <person name="Farina A."/>
            <person name="Faro S."/>
            <person name="Ferreira P."/>
            <person name="Fischer H."/>
            <person name="Fitzgerald M."/>
            <person name="Foley K."/>
            <person name="Gage D."/>
            <person name="Galagan J."/>
            <person name="Gearin G."/>
            <person name="Gnerre S."/>
            <person name="Gnirke A."/>
            <person name="Goyette A."/>
            <person name="Graham J."/>
            <person name="Grandbois E."/>
            <person name="Gyaltsen K."/>
            <person name="Hafez N."/>
            <person name="Hagopian D."/>
            <person name="Hagos B."/>
            <person name="Hall J."/>
            <person name="Hatcher B."/>
            <person name="Heller A."/>
            <person name="Higgins H."/>
            <person name="Honan T."/>
            <person name="Horn A."/>
            <person name="Houde N."/>
            <person name="Hughes L."/>
            <person name="Hulme W."/>
            <person name="Husby E."/>
            <person name="Iliev I."/>
            <person name="Jaffe D."/>
            <person name="Jones C."/>
            <person name="Kamal M."/>
            <person name="Kamat A."/>
            <person name="Kamvysselis M."/>
            <person name="Karlsson E."/>
            <person name="Kells C."/>
            <person name="Kieu A."/>
            <person name="Kisner P."/>
            <person name="Kodira C."/>
            <person name="Kulbokas E."/>
            <person name="Labutti K."/>
            <person name="Lama D."/>
            <person name="Landers T."/>
            <person name="Leger J."/>
            <person name="Levine S."/>
            <person name="Lewis D."/>
            <person name="Lewis T."/>
            <person name="Lindblad-toh K."/>
            <person name="Liu X."/>
            <person name="Lokyitsang T."/>
            <person name="Lokyitsang Y."/>
            <person name="Lucien O."/>
            <person name="Lui A."/>
            <person name="Ma L.J."/>
            <person name="Mabbitt R."/>
            <person name="Macdonald J."/>
            <person name="Maclean C."/>
            <person name="Major J."/>
            <person name="Manning J."/>
            <person name="Marabella R."/>
            <person name="Maru K."/>
            <person name="Matthews C."/>
            <person name="Mauceli E."/>
            <person name="Mccarthy M."/>
            <person name="Mcdonough S."/>
            <person name="Mcghee T."/>
            <person name="Meldrim J."/>
            <person name="Meneus L."/>
            <person name="Mesirov J."/>
            <person name="Mihalev A."/>
            <person name="Mihova T."/>
            <person name="Mikkelsen T."/>
            <person name="Mlenga V."/>
            <person name="Moru K."/>
            <person name="Mozes J."/>
            <person name="Mulrain L."/>
            <person name="Munson G."/>
            <person name="Naylor J."/>
            <person name="Newes C."/>
            <person name="Nguyen C."/>
            <person name="Nguyen N."/>
            <person name="Nguyen T."/>
            <person name="Nicol R."/>
            <person name="Nielsen C."/>
            <person name="Nizzari M."/>
            <person name="Norbu C."/>
            <person name="Norbu N."/>
            <person name="O'donnell P."/>
            <person name="Okoawo O."/>
            <person name="O'leary S."/>
            <person name="Omotosho B."/>
            <person name="O'neill K."/>
            <person name="Osman S."/>
            <person name="Parker S."/>
            <person name="Perrin D."/>
            <person name="Phunkhang P."/>
            <person name="Piqani B."/>
            <person name="Purcell S."/>
            <person name="Rachupka T."/>
            <person name="Ramasamy U."/>
            <person name="Rameau R."/>
            <person name="Ray V."/>
            <person name="Raymond C."/>
            <person name="Retta R."/>
            <person name="Richardson S."/>
            <person name="Rise C."/>
            <person name="Rodriguez J."/>
            <person name="Rogers J."/>
            <person name="Rogov P."/>
            <person name="Rutman M."/>
            <person name="Schupbach R."/>
            <person name="Seaman C."/>
            <person name="Settipalli S."/>
            <person name="Sharpe T."/>
            <person name="Sheridan J."/>
            <person name="Sherpa N."/>
            <person name="Shi J."/>
            <person name="Smirnov S."/>
            <person name="Smith C."/>
            <person name="Sougnez C."/>
            <person name="Spencer B."/>
            <person name="Stalker J."/>
            <person name="Stange-thomann N."/>
            <person name="Stavropoulos S."/>
            <person name="Stetson K."/>
            <person name="Stone C."/>
            <person name="Stone S."/>
            <person name="Stubbs M."/>
            <person name="Talamas J."/>
            <person name="Tchuinga P."/>
            <person name="Tenzing P."/>
            <person name="Tesfaye S."/>
            <person name="Theodore J."/>
            <person name="Thoulutsang Y."/>
            <person name="Topham K."/>
            <person name="Towey S."/>
            <person name="Tsamla T."/>
            <person name="Tsomo N."/>
            <person name="Vallee D."/>
            <person name="Vassiliev H."/>
            <person name="Venkataraman V."/>
            <person name="Vinson J."/>
            <person name="Vo A."/>
            <person name="Wade C."/>
            <person name="Wang S."/>
            <person name="Wangchuk T."/>
            <person name="Wangdi T."/>
            <person name="Whittaker C."/>
            <person name="Wilkinson J."/>
            <person name="Wu Y."/>
            <person name="Wyman D."/>
            <person name="Yadav S."/>
            <person name="Yang S."/>
            <person name="Yang X."/>
            <person name="Yeager S."/>
            <person name="Yee E."/>
            <person name="Young G."/>
            <person name="Zainoun J."/>
            <person name="Zembeck L."/>
            <person name="Zimmer A."/>
            <person name="Zody M."/>
            <person name="Lander E."/>
        </authorList>
    </citation>
    <scope>NUCLEOTIDE SEQUENCE [LARGE SCALE GENOMIC DNA]</scope>
</reference>
<dbReference type="AlphaFoldDB" id="H2Y6Y0"/>
<proteinExistence type="predicted"/>
<name>H2Y6Y0_CIOSA</name>
<reference evidence="2" key="2">
    <citation type="submission" date="2025-08" db="UniProtKB">
        <authorList>
            <consortium name="Ensembl"/>
        </authorList>
    </citation>
    <scope>IDENTIFICATION</scope>
</reference>
<dbReference type="InParanoid" id="H2Y6Y0"/>
<dbReference type="Ensembl" id="ENSCSAVT00000001089.1">
    <property type="protein sequence ID" value="ENSCSAVP00000001078.1"/>
    <property type="gene ID" value="ENSCSAVG00000000598.1"/>
</dbReference>
<evidence type="ECO:0000256" key="1">
    <source>
        <dbReference type="SAM" id="MobiDB-lite"/>
    </source>
</evidence>
<sequence>PASEDFDHTGEPTVQTRSRPLSDHEQSKKKLDFGEFPQPTPTK</sequence>
<dbReference type="HOGENOM" id="CLU_3244621_0_0_1"/>
<evidence type="ECO:0000313" key="2">
    <source>
        <dbReference type="Ensembl" id="ENSCSAVP00000001078.1"/>
    </source>
</evidence>